<dbReference type="GO" id="GO:0005737">
    <property type="term" value="C:cytoplasm"/>
    <property type="evidence" value="ECO:0007669"/>
    <property type="project" value="TreeGrafter"/>
</dbReference>
<dbReference type="InterPro" id="IPR001345">
    <property type="entry name" value="PG/BPGM_mutase_AS"/>
</dbReference>
<evidence type="ECO:0000313" key="3">
    <source>
        <dbReference type="EMBL" id="MST49464.1"/>
    </source>
</evidence>
<dbReference type="AlphaFoldDB" id="A0A7K0K209"/>
<gene>
    <name evidence="3" type="ORF">FYJ63_04325</name>
</gene>
<feature type="binding site" evidence="2">
    <location>
        <begin position="9"/>
        <end position="16"/>
    </location>
    <ligand>
        <name>substrate</name>
    </ligand>
</feature>
<proteinExistence type="predicted"/>
<dbReference type="InterPro" id="IPR029033">
    <property type="entry name" value="His_PPase_superfam"/>
</dbReference>
<keyword evidence="4" id="KW-1185">Reference proteome</keyword>
<dbReference type="SMART" id="SM00855">
    <property type="entry name" value="PGAM"/>
    <property type="match status" value="1"/>
</dbReference>
<dbReference type="PANTHER" id="PTHR48100:SF62">
    <property type="entry name" value="GLUCOSYL-3-PHOSPHOGLYCERATE PHOSPHATASE"/>
    <property type="match status" value="1"/>
</dbReference>
<evidence type="ECO:0000313" key="4">
    <source>
        <dbReference type="Proteomes" id="UP000442535"/>
    </source>
</evidence>
<sequence>MSKTLIIWRHGQTDYNLGRRVQGQVDIPLNERGRAQAEAAASVLAGLPISRIVASPLGRARETAETVARRLGMAVELDERLKERNFGSWEGLTAEEIQAGWPEDFTSWRDWGDPNPERTGVELRREVGERVAESWREHAGRIVDGETMLLVSHGSACTQGVTAMLGIDPSDWFGIHGLDNCHWAVLQSSNRKPGWRIMGYNLGAEDTAIR</sequence>
<dbReference type="InterPro" id="IPR013078">
    <property type="entry name" value="His_Pase_superF_clade-1"/>
</dbReference>
<protein>
    <submittedName>
        <fullName evidence="3">Histidine phosphatase family protein</fullName>
    </submittedName>
</protein>
<dbReference type="EMBL" id="VUMY01000006">
    <property type="protein sequence ID" value="MST49464.1"/>
    <property type="molecule type" value="Genomic_DNA"/>
</dbReference>
<dbReference type="GO" id="GO:0016791">
    <property type="term" value="F:phosphatase activity"/>
    <property type="evidence" value="ECO:0007669"/>
    <property type="project" value="TreeGrafter"/>
</dbReference>
<reference evidence="3 4" key="1">
    <citation type="submission" date="2019-08" db="EMBL/GenBank/DDBJ databases">
        <title>In-depth cultivation of the pig gut microbiome towards novel bacterial diversity and tailored functional studies.</title>
        <authorList>
            <person name="Wylensek D."/>
            <person name="Hitch T.C.A."/>
            <person name="Clavel T."/>
        </authorList>
    </citation>
    <scope>NUCLEOTIDE SEQUENCE [LARGE SCALE GENOMIC DNA]</scope>
    <source>
        <strain evidence="3 4">RF-GAM-744-WT-7</strain>
    </source>
</reference>
<evidence type="ECO:0000256" key="2">
    <source>
        <dbReference type="PIRSR" id="PIRSR613078-2"/>
    </source>
</evidence>
<dbReference type="Proteomes" id="UP000442535">
    <property type="component" value="Unassembled WGS sequence"/>
</dbReference>
<dbReference type="Gene3D" id="3.40.50.1240">
    <property type="entry name" value="Phosphoglycerate mutase-like"/>
    <property type="match status" value="1"/>
</dbReference>
<dbReference type="CDD" id="cd07067">
    <property type="entry name" value="HP_PGM_like"/>
    <property type="match status" value="1"/>
</dbReference>
<dbReference type="RefSeq" id="WP_154544148.1">
    <property type="nucleotide sequence ID" value="NZ_JAQYQY010000039.1"/>
</dbReference>
<feature type="binding site" evidence="2">
    <location>
        <position position="59"/>
    </location>
    <ligand>
        <name>substrate</name>
    </ligand>
</feature>
<feature type="active site" description="Tele-phosphohistidine intermediate" evidence="1">
    <location>
        <position position="10"/>
    </location>
</feature>
<dbReference type="PANTHER" id="PTHR48100">
    <property type="entry name" value="BROAD-SPECIFICITY PHOSPHATASE YOR283W-RELATED"/>
    <property type="match status" value="1"/>
</dbReference>
<dbReference type="PROSITE" id="PS00175">
    <property type="entry name" value="PG_MUTASE"/>
    <property type="match status" value="1"/>
</dbReference>
<dbReference type="SUPFAM" id="SSF53254">
    <property type="entry name" value="Phosphoglycerate mutase-like"/>
    <property type="match status" value="1"/>
</dbReference>
<feature type="active site" description="Proton donor/acceptor" evidence="1">
    <location>
        <position position="83"/>
    </location>
</feature>
<dbReference type="InterPro" id="IPR050275">
    <property type="entry name" value="PGM_Phosphatase"/>
</dbReference>
<organism evidence="3 4">
    <name type="scientific">Mobiluncus porci</name>
    <dbReference type="NCBI Taxonomy" id="2652278"/>
    <lineage>
        <taxon>Bacteria</taxon>
        <taxon>Bacillati</taxon>
        <taxon>Actinomycetota</taxon>
        <taxon>Actinomycetes</taxon>
        <taxon>Actinomycetales</taxon>
        <taxon>Actinomycetaceae</taxon>
        <taxon>Mobiluncus</taxon>
    </lineage>
</organism>
<dbReference type="Pfam" id="PF00300">
    <property type="entry name" value="His_Phos_1"/>
    <property type="match status" value="1"/>
</dbReference>
<name>A0A7K0K209_9ACTO</name>
<comment type="caution">
    <text evidence="3">The sequence shown here is derived from an EMBL/GenBank/DDBJ whole genome shotgun (WGS) entry which is preliminary data.</text>
</comment>
<evidence type="ECO:0000256" key="1">
    <source>
        <dbReference type="PIRSR" id="PIRSR613078-1"/>
    </source>
</evidence>
<accession>A0A7K0K209</accession>